<dbReference type="PANTHER" id="PTHR43280:SF32">
    <property type="entry name" value="TRANSCRIPTIONAL REGULATORY PROTEIN"/>
    <property type="match status" value="1"/>
</dbReference>
<dbReference type="AlphaFoldDB" id="A0A5B8V7E0"/>
<dbReference type="InterPro" id="IPR009057">
    <property type="entry name" value="Homeodomain-like_sf"/>
</dbReference>
<keyword evidence="3" id="KW-0804">Transcription</keyword>
<keyword evidence="1" id="KW-0805">Transcription regulation</keyword>
<reference evidence="5 6" key="1">
    <citation type="journal article" date="2016" name="Int. J. Syst. Evol. Microbiol.">
        <title>Panacibacter ginsenosidivorans gen. nov., sp. nov., with ginsenoside converting activity isolated from soil of a ginseng field.</title>
        <authorList>
            <person name="Siddiqi M.Z."/>
            <person name="Muhammad Shafi S."/>
            <person name="Choi K.D."/>
            <person name="Im W.T."/>
        </authorList>
    </citation>
    <scope>NUCLEOTIDE SEQUENCE [LARGE SCALE GENOMIC DNA]</scope>
    <source>
        <strain evidence="5 6">Gsoil1550</strain>
    </source>
</reference>
<dbReference type="SUPFAM" id="SSF46689">
    <property type="entry name" value="Homeodomain-like"/>
    <property type="match status" value="1"/>
</dbReference>
<dbReference type="Pfam" id="PF12833">
    <property type="entry name" value="HTH_18"/>
    <property type="match status" value="1"/>
</dbReference>
<dbReference type="RefSeq" id="WP_147188633.1">
    <property type="nucleotide sequence ID" value="NZ_CP042435.1"/>
</dbReference>
<evidence type="ECO:0000313" key="5">
    <source>
        <dbReference type="EMBL" id="QEC66833.1"/>
    </source>
</evidence>
<dbReference type="KEGG" id="pgin:FRZ67_05770"/>
<evidence type="ECO:0000256" key="1">
    <source>
        <dbReference type="ARBA" id="ARBA00023015"/>
    </source>
</evidence>
<dbReference type="SMART" id="SM00342">
    <property type="entry name" value="HTH_ARAC"/>
    <property type="match status" value="1"/>
</dbReference>
<dbReference type="Gene3D" id="1.10.10.60">
    <property type="entry name" value="Homeodomain-like"/>
    <property type="match status" value="1"/>
</dbReference>
<evidence type="ECO:0000313" key="6">
    <source>
        <dbReference type="Proteomes" id="UP000321533"/>
    </source>
</evidence>
<dbReference type="EMBL" id="CP042435">
    <property type="protein sequence ID" value="QEC66833.1"/>
    <property type="molecule type" value="Genomic_DNA"/>
</dbReference>
<evidence type="ECO:0000256" key="2">
    <source>
        <dbReference type="ARBA" id="ARBA00023125"/>
    </source>
</evidence>
<dbReference type="PROSITE" id="PS01124">
    <property type="entry name" value="HTH_ARAC_FAMILY_2"/>
    <property type="match status" value="1"/>
</dbReference>
<dbReference type="Proteomes" id="UP000321533">
    <property type="component" value="Chromosome"/>
</dbReference>
<protein>
    <submittedName>
        <fullName evidence="5">AraC family transcriptional regulator</fullName>
    </submittedName>
</protein>
<dbReference type="GO" id="GO:0003700">
    <property type="term" value="F:DNA-binding transcription factor activity"/>
    <property type="evidence" value="ECO:0007669"/>
    <property type="project" value="InterPro"/>
</dbReference>
<accession>A0A5B8V7E0</accession>
<organism evidence="5 6">
    <name type="scientific">Panacibacter ginsenosidivorans</name>
    <dbReference type="NCBI Taxonomy" id="1813871"/>
    <lineage>
        <taxon>Bacteria</taxon>
        <taxon>Pseudomonadati</taxon>
        <taxon>Bacteroidota</taxon>
        <taxon>Chitinophagia</taxon>
        <taxon>Chitinophagales</taxon>
        <taxon>Chitinophagaceae</taxon>
        <taxon>Panacibacter</taxon>
    </lineage>
</organism>
<dbReference type="InterPro" id="IPR018060">
    <property type="entry name" value="HTH_AraC"/>
</dbReference>
<gene>
    <name evidence="5" type="ORF">FRZ67_05770</name>
</gene>
<keyword evidence="6" id="KW-1185">Reference proteome</keyword>
<evidence type="ECO:0000256" key="3">
    <source>
        <dbReference type="ARBA" id="ARBA00023163"/>
    </source>
</evidence>
<evidence type="ECO:0000259" key="4">
    <source>
        <dbReference type="PROSITE" id="PS01124"/>
    </source>
</evidence>
<dbReference type="OrthoDB" id="9793451at2"/>
<feature type="domain" description="HTH araC/xylS-type" evidence="4">
    <location>
        <begin position="202"/>
        <end position="300"/>
    </location>
</feature>
<proteinExistence type="predicted"/>
<sequence length="301" mass="35065">MKTETVPILSLFEKEKKFFDDSVEWKPRFPTLHQQFHINKLEDFIGHLKFPFAPHRQTVSDFLFLSKGKSTRSKGLDKYDFGANTFFFLPAYQISTHDLMSRDVKGFYCHFDLEIFNRKFIKQDILHDFSFLEFTGNPLVTIDDETKAHVLNILTRLEFEYNNNSKVDLDIISVNLLALFLEVRQFAKQEKITENAAFRITQQYKSKLARYIYEKNSVTEYAGMLNVSPNHLNKCVKAATGKSAQDLLSEMVILEAKVLLKQSALTVNEIAWKIGKEDASDFIRFFKSKTGFTPTEYRKMD</sequence>
<dbReference type="GO" id="GO:0043565">
    <property type="term" value="F:sequence-specific DNA binding"/>
    <property type="evidence" value="ECO:0007669"/>
    <property type="project" value="InterPro"/>
</dbReference>
<dbReference type="PANTHER" id="PTHR43280">
    <property type="entry name" value="ARAC-FAMILY TRANSCRIPTIONAL REGULATOR"/>
    <property type="match status" value="1"/>
</dbReference>
<keyword evidence="2" id="KW-0238">DNA-binding</keyword>
<name>A0A5B8V7E0_9BACT</name>